<dbReference type="InterPro" id="IPR011761">
    <property type="entry name" value="ATP-grasp"/>
</dbReference>
<protein>
    <submittedName>
        <fullName evidence="3">YheC/D-like protein</fullName>
    </submittedName>
</protein>
<organism evidence="3 4">
    <name type="scientific">Cytobacillus oceanisediminis</name>
    <dbReference type="NCBI Taxonomy" id="665099"/>
    <lineage>
        <taxon>Bacteria</taxon>
        <taxon>Bacillati</taxon>
        <taxon>Bacillota</taxon>
        <taxon>Bacilli</taxon>
        <taxon>Bacillales</taxon>
        <taxon>Bacillaceae</taxon>
        <taxon>Cytobacillus</taxon>
    </lineage>
</organism>
<dbReference type="GO" id="GO:0046872">
    <property type="term" value="F:metal ion binding"/>
    <property type="evidence" value="ECO:0007669"/>
    <property type="project" value="InterPro"/>
</dbReference>
<dbReference type="SUPFAM" id="SSF56059">
    <property type="entry name" value="Glutathione synthetase ATP-binding domain-like"/>
    <property type="match status" value="1"/>
</dbReference>
<dbReference type="OrthoDB" id="7869153at2"/>
<feature type="domain" description="ATP-grasp" evidence="2">
    <location>
        <begin position="207"/>
        <end position="437"/>
    </location>
</feature>
<comment type="caution">
    <text evidence="3">The sequence shown here is derived from an EMBL/GenBank/DDBJ whole genome shotgun (WGS) entry which is preliminary data.</text>
</comment>
<dbReference type="Proteomes" id="UP000247150">
    <property type="component" value="Unassembled WGS sequence"/>
</dbReference>
<name>A0A2V2ZTX2_9BACI</name>
<dbReference type="InterPro" id="IPR026838">
    <property type="entry name" value="YheC/D"/>
</dbReference>
<dbReference type="EMBL" id="QGTW01000007">
    <property type="protein sequence ID" value="PWW27843.1"/>
    <property type="molecule type" value="Genomic_DNA"/>
</dbReference>
<evidence type="ECO:0000256" key="1">
    <source>
        <dbReference type="PROSITE-ProRule" id="PRU00409"/>
    </source>
</evidence>
<evidence type="ECO:0000313" key="4">
    <source>
        <dbReference type="Proteomes" id="UP000247150"/>
    </source>
</evidence>
<dbReference type="AlphaFoldDB" id="A0A2V2ZTX2"/>
<evidence type="ECO:0000259" key="2">
    <source>
        <dbReference type="PROSITE" id="PS50975"/>
    </source>
</evidence>
<dbReference type="PROSITE" id="PS50975">
    <property type="entry name" value="ATP_GRASP"/>
    <property type="match status" value="1"/>
</dbReference>
<sequence length="454" mass="52091">MRKQYQIEILDSASKTVYIPNELNLRTHLTKLAFGTHSADAAFVLHKTKKDSIVLSKDLAEALNFPNLTIPLHAFTNNETLFIGPLVGIFTSGFTSFPLRPIGDRTLFFAKLLSVKKTVGAIPFIFGEQHINWEQGTIQGLFYHQEGWETYEIPFPNVVYDRLPNRKSERKNDLKAVRDRLQKEYLIPWYNPGFFNKLDVYERLQNEESISRYLPETHSFSSFSIIERMLSDYGHVFLKPINGSLGLGIHQIIYDKKEGNYYCRYRDRDENRLRKYNSLESLMRNVFAGRNLSRMLVQQGIHLLRHGQRPIDFRIHTNKDENGEWKITATAAKIAGPGSVTTHVKSGGVIKTLDEVFEAADEKEEALKKLTAAALKISKALERNMEGIIGEIGFDFGLDRKGNVWLFEANSKPGRSIFKHPQLREFDLLTRKLSLSFAVFLAEASITKPEEIFR</sequence>
<gene>
    <name evidence="3" type="ORF">DFO73_107154</name>
</gene>
<dbReference type="GO" id="GO:0005524">
    <property type="term" value="F:ATP binding"/>
    <property type="evidence" value="ECO:0007669"/>
    <property type="project" value="UniProtKB-UniRule"/>
</dbReference>
<accession>A0A2V2ZTX2</accession>
<evidence type="ECO:0000313" key="3">
    <source>
        <dbReference type="EMBL" id="PWW27843.1"/>
    </source>
</evidence>
<dbReference type="Pfam" id="PF14398">
    <property type="entry name" value="ATPgrasp_YheCD"/>
    <property type="match status" value="1"/>
</dbReference>
<keyword evidence="1" id="KW-0547">Nucleotide-binding</keyword>
<keyword evidence="1" id="KW-0067">ATP-binding</keyword>
<reference evidence="3 4" key="1">
    <citation type="submission" date="2018-05" db="EMBL/GenBank/DDBJ databases">
        <title>Freshwater and sediment microbial communities from various areas in North America, analyzing microbe dynamics in response to fracking.</title>
        <authorList>
            <person name="Lamendella R."/>
        </authorList>
    </citation>
    <scope>NUCLEOTIDE SEQUENCE [LARGE SCALE GENOMIC DNA]</scope>
    <source>
        <strain evidence="3 4">15_TX</strain>
    </source>
</reference>
<dbReference type="RefSeq" id="WP_110065477.1">
    <property type="nucleotide sequence ID" value="NZ_QGTW01000007.1"/>
</dbReference>
<proteinExistence type="predicted"/>